<dbReference type="Proteomes" id="UP000712007">
    <property type="component" value="Unassembled WGS sequence"/>
</dbReference>
<evidence type="ECO:0000313" key="2">
    <source>
        <dbReference type="Proteomes" id="UP000712007"/>
    </source>
</evidence>
<accession>A0A940IE77</accession>
<gene>
    <name evidence="1" type="ORF">IAC51_00260</name>
</gene>
<reference evidence="1" key="1">
    <citation type="submission" date="2020-10" db="EMBL/GenBank/DDBJ databases">
        <authorList>
            <person name="Gilroy R."/>
        </authorList>
    </citation>
    <scope>NUCLEOTIDE SEQUENCE</scope>
    <source>
        <strain evidence="1">3924</strain>
    </source>
</reference>
<organism evidence="1 2">
    <name type="scientific">Candidatus Aphodosoma intestinipullorum</name>
    <dbReference type="NCBI Taxonomy" id="2840674"/>
    <lineage>
        <taxon>Bacteria</taxon>
        <taxon>Pseudomonadati</taxon>
        <taxon>Bacteroidota</taxon>
        <taxon>Bacteroidia</taxon>
        <taxon>Bacteroidales</taxon>
        <taxon>Candidatus Aphodosoma</taxon>
    </lineage>
</organism>
<dbReference type="AlphaFoldDB" id="A0A940IE77"/>
<reference evidence="1" key="2">
    <citation type="journal article" date="2021" name="PeerJ">
        <title>Extensive microbial diversity within the chicken gut microbiome revealed by metagenomics and culture.</title>
        <authorList>
            <person name="Gilroy R."/>
            <person name="Ravi A."/>
            <person name="Getino M."/>
            <person name="Pursley I."/>
            <person name="Horton D.L."/>
            <person name="Alikhan N.F."/>
            <person name="Baker D."/>
            <person name="Gharbi K."/>
            <person name="Hall N."/>
            <person name="Watson M."/>
            <person name="Adriaenssens E.M."/>
            <person name="Foster-Nyarko E."/>
            <person name="Jarju S."/>
            <person name="Secka A."/>
            <person name="Antonio M."/>
            <person name="Oren A."/>
            <person name="Chaudhuri R.R."/>
            <person name="La Ragione R."/>
            <person name="Hildebrand F."/>
            <person name="Pallen M.J."/>
        </authorList>
    </citation>
    <scope>NUCLEOTIDE SEQUENCE</scope>
    <source>
        <strain evidence="1">3924</strain>
    </source>
</reference>
<dbReference type="EMBL" id="JADIMV010000004">
    <property type="protein sequence ID" value="MBO8439066.1"/>
    <property type="molecule type" value="Genomic_DNA"/>
</dbReference>
<sequence>MRGAITILTILACLSVEAQKMFVPGFEMFNDRFEGAVRKVTETERMNVYEEGVPTDVETTRIYRYDRDGRLLNYEERREVYAPMRGGVGWMEYRAKYDGERLVRVDVYDTYEWVSASHFMYDSLGRMARVERYEYSPDPYEEFTEVMTAVTAFVYDGEGRAGVAATFTTDNSVMIERYEYDTCGCVSDVVMQVFSEDALAWHTVTEYENDSNCNVLSEYESWPMTGQSRLTSYWHDGHGNIVKMLYADENDNVQTNTVEYTYDSAGNWVRKHESSDGYTLLDAKRRIRYYKDSGITRVAEQTDNHILMR</sequence>
<comment type="caution">
    <text evidence="1">The sequence shown here is derived from an EMBL/GenBank/DDBJ whole genome shotgun (WGS) entry which is preliminary data.</text>
</comment>
<name>A0A940IE77_9BACT</name>
<evidence type="ECO:0000313" key="1">
    <source>
        <dbReference type="EMBL" id="MBO8439066.1"/>
    </source>
</evidence>
<protein>
    <submittedName>
        <fullName evidence="1">Uncharacterized protein</fullName>
    </submittedName>
</protein>
<proteinExistence type="predicted"/>